<reference evidence="2" key="1">
    <citation type="journal article" date="2024" name="Proc. Natl. Acad. Sci. U.S.A.">
        <title>Extraordinary preservation of gene collinearity over three hundred million years revealed in homosporous lycophytes.</title>
        <authorList>
            <person name="Li C."/>
            <person name="Wickell D."/>
            <person name="Kuo L.Y."/>
            <person name="Chen X."/>
            <person name="Nie B."/>
            <person name="Liao X."/>
            <person name="Peng D."/>
            <person name="Ji J."/>
            <person name="Jenkins J."/>
            <person name="Williams M."/>
            <person name="Shu S."/>
            <person name="Plott C."/>
            <person name="Barry K."/>
            <person name="Rajasekar S."/>
            <person name="Grimwood J."/>
            <person name="Han X."/>
            <person name="Sun S."/>
            <person name="Hou Z."/>
            <person name="He W."/>
            <person name="Dai G."/>
            <person name="Sun C."/>
            <person name="Schmutz J."/>
            <person name="Leebens-Mack J.H."/>
            <person name="Li F.W."/>
            <person name="Wang L."/>
        </authorList>
    </citation>
    <scope>NUCLEOTIDE SEQUENCE [LARGE SCALE GENOMIC DNA]</scope>
    <source>
        <strain evidence="2">cv. PW_Plant_1</strain>
    </source>
</reference>
<name>A0ACC2CRY8_DIPCM</name>
<comment type="caution">
    <text evidence="1">The sequence shown here is derived from an EMBL/GenBank/DDBJ whole genome shotgun (WGS) entry which is preliminary data.</text>
</comment>
<sequence length="233" mass="25634">MMAECLRSVAVAGRFAGSSLEKRCDTHRRRSATRGRADMSKLKMLMRLRGKVGREWRGKFVIFAANDGVEVEQEVKGAILPSGEWPENFSILNFEDLSKHYEPSIFKAEAQPSTFLADVMSRTIYTASPKELLEEVDHHFAQISGLPVVDETLKCIGVLSKKDRSKASKGLKSAVGEVMSSPAITLSADRTVSDAAVLMLKNKIHRIPIVNESEQVVGIVTRTDIFTALEGGP</sequence>
<protein>
    <submittedName>
        <fullName evidence="1">Uncharacterized protein</fullName>
    </submittedName>
</protein>
<keyword evidence="2" id="KW-1185">Reference proteome</keyword>
<accession>A0ACC2CRY8</accession>
<dbReference type="EMBL" id="CM055100">
    <property type="protein sequence ID" value="KAJ7544722.1"/>
    <property type="molecule type" value="Genomic_DNA"/>
</dbReference>
<organism evidence="1 2">
    <name type="scientific">Diphasiastrum complanatum</name>
    <name type="common">Issler's clubmoss</name>
    <name type="synonym">Lycopodium complanatum</name>
    <dbReference type="NCBI Taxonomy" id="34168"/>
    <lineage>
        <taxon>Eukaryota</taxon>
        <taxon>Viridiplantae</taxon>
        <taxon>Streptophyta</taxon>
        <taxon>Embryophyta</taxon>
        <taxon>Tracheophyta</taxon>
        <taxon>Lycopodiopsida</taxon>
        <taxon>Lycopodiales</taxon>
        <taxon>Lycopodiaceae</taxon>
        <taxon>Lycopodioideae</taxon>
        <taxon>Diphasiastrum</taxon>
    </lineage>
</organism>
<dbReference type="Proteomes" id="UP001162992">
    <property type="component" value="Chromosome 9"/>
</dbReference>
<gene>
    <name evidence="1" type="ORF">O6H91_09G090700</name>
</gene>
<evidence type="ECO:0000313" key="1">
    <source>
        <dbReference type="EMBL" id="KAJ7544722.1"/>
    </source>
</evidence>
<proteinExistence type="predicted"/>
<evidence type="ECO:0000313" key="2">
    <source>
        <dbReference type="Proteomes" id="UP001162992"/>
    </source>
</evidence>